<sequence>MTAVKAYSYATSGKSGVILCAREFMNSLEESSMEEVKQAIRGVPWLNAFFRYWRKIHSHQGSPD</sequence>
<evidence type="ECO:0000313" key="1">
    <source>
        <dbReference type="EMBL" id="AKT73149.1"/>
    </source>
</evidence>
<geneLocation type="plasmid" evidence="1">
    <name>pTP33</name>
</geneLocation>
<reference evidence="1" key="1">
    <citation type="submission" date="2015-06" db="EMBL/GenBank/DDBJ databases">
        <title>Complete cryptic plasmid (pTP33) assembly of Yersinia pestis biovar Medievalis strain I-2638.</title>
        <authorList>
            <person name="Afanas'ev M.V."/>
            <person name="Tokmakova E.G."/>
            <person name="Polovinkina V.S."/>
            <person name="Sidorova E.A."/>
            <person name="Sinkov V.V."/>
            <person name="Balakhonov S.V."/>
        </authorList>
    </citation>
    <scope>NUCLEOTIDE SEQUENCE</scope>
    <source>
        <strain evidence="1">I-2638</strain>
        <plasmid evidence="1">pTP33</plasmid>
    </source>
</reference>
<accession>A0A0K1H0J3</accession>
<dbReference type="EMBL" id="KT020860">
    <property type="protein sequence ID" value="AKT73149.1"/>
    <property type="molecule type" value="Genomic_DNA"/>
</dbReference>
<keyword evidence="1" id="KW-0614">Plasmid</keyword>
<organism evidence="1">
    <name type="scientific">Yersinia pestis</name>
    <dbReference type="NCBI Taxonomy" id="632"/>
    <lineage>
        <taxon>Bacteria</taxon>
        <taxon>Pseudomonadati</taxon>
        <taxon>Pseudomonadota</taxon>
        <taxon>Gammaproteobacteria</taxon>
        <taxon>Enterobacterales</taxon>
        <taxon>Yersiniaceae</taxon>
        <taxon>Yersinia</taxon>
    </lineage>
</organism>
<proteinExistence type="predicted"/>
<protein>
    <submittedName>
        <fullName evidence="1">Phage terminase large subunit</fullName>
    </submittedName>
</protein>
<dbReference type="AlphaFoldDB" id="A0A0K1H0J3"/>
<name>A0A0K1H0J3_YERPE</name>